<sequence length="137" mass="15486">MMQMLSFPMYSPSGSKISLEDVLGFIPDNSWSWYIFDFYGVGCPPSGNSMDSFEENIRSSNNGISMTWPELRFFARSLEQTIDLQLIAAKAGAILCREEIEAKNLSNVEIFIEAADSSEWSIWARDTTICHRIRGVV</sequence>
<dbReference type="EMBL" id="CP034337">
    <property type="protein sequence ID" value="AZL73604.1"/>
    <property type="molecule type" value="Genomic_DNA"/>
</dbReference>
<organism evidence="1 2">
    <name type="scientific">Pseudomonas oryziphila</name>
    <dbReference type="NCBI Taxonomy" id="2894079"/>
    <lineage>
        <taxon>Bacteria</taxon>
        <taxon>Pseudomonadati</taxon>
        <taxon>Pseudomonadota</taxon>
        <taxon>Gammaproteobacteria</taxon>
        <taxon>Pseudomonadales</taxon>
        <taxon>Pseudomonadaceae</taxon>
        <taxon>Pseudomonas</taxon>
    </lineage>
</organism>
<dbReference type="RefSeq" id="WP_125463728.1">
    <property type="nucleotide sequence ID" value="NZ_CP034337.1"/>
</dbReference>
<evidence type="ECO:0000313" key="2">
    <source>
        <dbReference type="Proteomes" id="UP000272622"/>
    </source>
</evidence>
<name>A0ABN5TI36_9PSED</name>
<proteinExistence type="predicted"/>
<evidence type="ECO:0000313" key="1">
    <source>
        <dbReference type="EMBL" id="AZL73604.1"/>
    </source>
</evidence>
<protein>
    <submittedName>
        <fullName evidence="1">Uncharacterized protein</fullName>
    </submittedName>
</protein>
<reference evidence="1 2" key="1">
    <citation type="submission" date="2018-12" db="EMBL/GenBank/DDBJ databases">
        <authorList>
            <person name="Li S."/>
            <person name="Yang R."/>
            <person name="Chen G."/>
            <person name="Zou L."/>
            <person name="Zhang C."/>
            <person name="Chen Y."/>
            <person name="Liu Z."/>
            <person name="Li Y."/>
            <person name="Yan Y."/>
            <person name="Huang M."/>
            <person name="Chen T."/>
        </authorList>
    </citation>
    <scope>NUCLEOTIDE SEQUENCE [LARGE SCALE GENOMIC DNA]</scope>
    <source>
        <strain evidence="1 2">2014</strain>
    </source>
</reference>
<gene>
    <name evidence="1" type="ORF">EI693_11120</name>
</gene>
<accession>A0ABN5TI36</accession>
<dbReference type="Proteomes" id="UP000272622">
    <property type="component" value="Chromosome"/>
</dbReference>
<keyword evidence="2" id="KW-1185">Reference proteome</keyword>